<keyword evidence="2" id="KW-1185">Reference proteome</keyword>
<dbReference type="Proteomes" id="UP000031668">
    <property type="component" value="Unassembled WGS sequence"/>
</dbReference>
<proteinExistence type="predicted"/>
<dbReference type="AlphaFoldDB" id="A0A0C2MTX9"/>
<reference evidence="1 2" key="1">
    <citation type="journal article" date="2014" name="Genome Biol. Evol.">
        <title>The genome of the myxosporean Thelohanellus kitauei shows adaptations to nutrient acquisition within its fish host.</title>
        <authorList>
            <person name="Yang Y."/>
            <person name="Xiong J."/>
            <person name="Zhou Z."/>
            <person name="Huo F."/>
            <person name="Miao W."/>
            <person name="Ran C."/>
            <person name="Liu Y."/>
            <person name="Zhang J."/>
            <person name="Feng J."/>
            <person name="Wang M."/>
            <person name="Wang M."/>
            <person name="Wang L."/>
            <person name="Yao B."/>
        </authorList>
    </citation>
    <scope>NUCLEOTIDE SEQUENCE [LARGE SCALE GENOMIC DNA]</scope>
    <source>
        <strain evidence="1">Wuqing</strain>
    </source>
</reference>
<dbReference type="EMBL" id="JWZT01003995">
    <property type="protein sequence ID" value="KII65142.1"/>
    <property type="molecule type" value="Genomic_DNA"/>
</dbReference>
<organism evidence="1 2">
    <name type="scientific">Thelohanellus kitauei</name>
    <name type="common">Myxosporean</name>
    <dbReference type="NCBI Taxonomy" id="669202"/>
    <lineage>
        <taxon>Eukaryota</taxon>
        <taxon>Metazoa</taxon>
        <taxon>Cnidaria</taxon>
        <taxon>Myxozoa</taxon>
        <taxon>Myxosporea</taxon>
        <taxon>Bivalvulida</taxon>
        <taxon>Platysporina</taxon>
        <taxon>Myxobolidae</taxon>
        <taxon>Thelohanellus</taxon>
    </lineage>
</organism>
<comment type="caution">
    <text evidence="1">The sequence shown here is derived from an EMBL/GenBank/DDBJ whole genome shotgun (WGS) entry which is preliminary data.</text>
</comment>
<evidence type="ECO:0000313" key="2">
    <source>
        <dbReference type="Proteomes" id="UP000031668"/>
    </source>
</evidence>
<protein>
    <submittedName>
        <fullName evidence="1">Uncharacterized protein</fullName>
    </submittedName>
</protein>
<name>A0A0C2MTX9_THEKT</name>
<gene>
    <name evidence="1" type="ORF">RF11_14562</name>
</gene>
<accession>A0A0C2MTX9</accession>
<sequence length="179" mass="21034">MKSPEDIISNIDICFRRKHKDICYGSTTYSEISICLDALNANREQIPEDVYNDFFSEFYLKRNNTPTFCSDLINWIMLKPRLRHEIDSLEICSDVDSVLFNVETKLKFSGVDYFLGRCNCRRFISLEPSMSKSFKGISDDDIDIYFLLNSLKIHLTYNNETVETLLDRTCKYKRLIDDD</sequence>
<evidence type="ECO:0000313" key="1">
    <source>
        <dbReference type="EMBL" id="KII65142.1"/>
    </source>
</evidence>